<reference evidence="2" key="1">
    <citation type="journal article" date="2013" name="Genome">
        <title>Draft Genome Sequences of Porphyromonas crevioricanis JCM 15906T and Porphyromonas cansulci JCM 13913T Isolated from a Canine Oral Cavity.</title>
        <authorList>
            <person name="Sakamoto M."/>
            <person name="Tanaka N."/>
            <person name="Shiwa Y."/>
            <person name="Yoshikawa H."/>
            <person name="Ohkuma M."/>
        </authorList>
    </citation>
    <scope>NUCLEOTIDE SEQUENCE [LARGE SCALE GENOMIC DNA]</scope>
    <source>
        <strain evidence="2">JCM 15906</strain>
    </source>
</reference>
<gene>
    <name evidence="1" type="ORF">PORCRE_794</name>
</gene>
<accession>T1CH14</accession>
<sequence>MPQNPDNRLVGISGYVNLSECQLRNSELAFLLHVDRV</sequence>
<dbReference type="AlphaFoldDB" id="T1CH14"/>
<comment type="caution">
    <text evidence="1">The sequence shown here is derived from an EMBL/GenBank/DDBJ whole genome shotgun (WGS) entry which is preliminary data.</text>
</comment>
<proteinExistence type="predicted"/>
<name>T1CH14_9PORP</name>
<dbReference type="Proteomes" id="UP000018031">
    <property type="component" value="Unassembled WGS sequence"/>
</dbReference>
<dbReference type="EMBL" id="BAOU01000019">
    <property type="protein sequence ID" value="GAD05096.1"/>
    <property type="molecule type" value="Genomic_DNA"/>
</dbReference>
<evidence type="ECO:0000313" key="2">
    <source>
        <dbReference type="Proteomes" id="UP000018031"/>
    </source>
</evidence>
<protein>
    <submittedName>
        <fullName evidence="1">Uncharacterized protein</fullName>
    </submittedName>
</protein>
<reference evidence="1 2" key="2">
    <citation type="journal article" date="2013" name="Genome Announc.">
        <title>Draft Genome Sequences of Porphyromonas crevioricanis JCM 15906T and Porphyromonas cansulci JCM 13913T Isolated from a Canine Oral Cavity.</title>
        <authorList>
            <person name="Sakamoto M."/>
            <person name="Tanaka N."/>
            <person name="Shiwa Y."/>
            <person name="Yoshikawa H."/>
            <person name="Ohkuma M."/>
        </authorList>
    </citation>
    <scope>NUCLEOTIDE SEQUENCE [LARGE SCALE GENOMIC DNA]</scope>
    <source>
        <strain evidence="1 2">JCM 15906</strain>
    </source>
</reference>
<evidence type="ECO:0000313" key="1">
    <source>
        <dbReference type="EMBL" id="GAD05096.1"/>
    </source>
</evidence>
<organism evidence="1 2">
    <name type="scientific">Porphyromonas crevioricanis JCM 15906</name>
    <dbReference type="NCBI Taxonomy" id="1305617"/>
    <lineage>
        <taxon>Bacteria</taxon>
        <taxon>Pseudomonadati</taxon>
        <taxon>Bacteroidota</taxon>
        <taxon>Bacteroidia</taxon>
        <taxon>Bacteroidales</taxon>
        <taxon>Porphyromonadaceae</taxon>
        <taxon>Porphyromonas</taxon>
    </lineage>
</organism>